<accession>A0ABR4BLY4</accession>
<reference evidence="1 2" key="1">
    <citation type="submission" date="2024-09" db="EMBL/GenBank/DDBJ databases">
        <title>Rethinking Asexuality: The Enigmatic Case of Functional Sexual Genes in Lepraria (Stereocaulaceae).</title>
        <authorList>
            <person name="Doellman M."/>
            <person name="Sun Y."/>
            <person name="Barcenas-Pena A."/>
            <person name="Lumbsch H.T."/>
            <person name="Grewe F."/>
        </authorList>
    </citation>
    <scope>NUCLEOTIDE SEQUENCE [LARGE SCALE GENOMIC DNA]</scope>
    <source>
        <strain evidence="1 2">Grewe 0041</strain>
    </source>
</reference>
<dbReference type="Proteomes" id="UP001590951">
    <property type="component" value="Unassembled WGS sequence"/>
</dbReference>
<evidence type="ECO:0000313" key="1">
    <source>
        <dbReference type="EMBL" id="KAL2057856.1"/>
    </source>
</evidence>
<sequence length="125" mass="13121">MATTYVTSPYTAQISYLFIPAGTTISVGIDSATTAVAATTQDVQTTATTSITGTITSVTTISIDYGPSIILASPTPLTGDRNGSPQNYDNENRELVLPFPTEMFGHSSTSCFVSTNGVRMILSNL</sequence>
<dbReference type="EMBL" id="JBHFEH010000003">
    <property type="protein sequence ID" value="KAL2057856.1"/>
    <property type="molecule type" value="Genomic_DNA"/>
</dbReference>
<gene>
    <name evidence="1" type="ORF">ABVK25_001473</name>
</gene>
<proteinExistence type="predicted"/>
<evidence type="ECO:0000313" key="2">
    <source>
        <dbReference type="Proteomes" id="UP001590951"/>
    </source>
</evidence>
<name>A0ABR4BLY4_9LECA</name>
<protein>
    <submittedName>
        <fullName evidence="1">Uncharacterized protein</fullName>
    </submittedName>
</protein>
<organism evidence="1 2">
    <name type="scientific">Lepraria finkii</name>
    <dbReference type="NCBI Taxonomy" id="1340010"/>
    <lineage>
        <taxon>Eukaryota</taxon>
        <taxon>Fungi</taxon>
        <taxon>Dikarya</taxon>
        <taxon>Ascomycota</taxon>
        <taxon>Pezizomycotina</taxon>
        <taxon>Lecanoromycetes</taxon>
        <taxon>OSLEUM clade</taxon>
        <taxon>Lecanoromycetidae</taxon>
        <taxon>Lecanorales</taxon>
        <taxon>Lecanorineae</taxon>
        <taxon>Stereocaulaceae</taxon>
        <taxon>Lepraria</taxon>
    </lineage>
</organism>
<keyword evidence="2" id="KW-1185">Reference proteome</keyword>
<comment type="caution">
    <text evidence="1">The sequence shown here is derived from an EMBL/GenBank/DDBJ whole genome shotgun (WGS) entry which is preliminary data.</text>
</comment>